<evidence type="ECO:0000313" key="1">
    <source>
        <dbReference type="EMBL" id="MEE7459591.1"/>
    </source>
</evidence>
<sequence length="104" mass="11742">MIRSRPETPTHAGAMIRHRRNCVGMLQSELVQLIGVSGATVSRCERGRELITFERREMIADMPGLGRLCREIHIQRDSATCYASSPIMWANLWADLALRVGKSF</sequence>
<comment type="caution">
    <text evidence="1">The sequence shown here is derived from an EMBL/GenBank/DDBJ whole genome shotgun (WGS) entry which is preliminary data.</text>
</comment>
<accession>A0ABU7TG43</accession>
<dbReference type="SUPFAM" id="SSF47413">
    <property type="entry name" value="lambda repressor-like DNA-binding domains"/>
    <property type="match status" value="1"/>
</dbReference>
<dbReference type="CDD" id="cd00093">
    <property type="entry name" value="HTH_XRE"/>
    <property type="match status" value="1"/>
</dbReference>
<dbReference type="Proteomes" id="UP001349262">
    <property type="component" value="Unassembled WGS sequence"/>
</dbReference>
<keyword evidence="2" id="KW-1185">Reference proteome</keyword>
<reference evidence="1 2" key="1">
    <citation type="journal article" date="2012" name="Genet. Mol. Biol.">
        <title>Analysis of 16S rRNA and mxaF genes revealing insights into Methylobacterium niche-specific plant association.</title>
        <authorList>
            <person name="Dourado M.N."/>
            <person name="Andreote F.D."/>
            <person name="Dini-Andreote F."/>
            <person name="Conti R."/>
            <person name="Araujo J.M."/>
            <person name="Araujo W.L."/>
        </authorList>
    </citation>
    <scope>NUCLEOTIDE SEQUENCE [LARGE SCALE GENOMIC DNA]</scope>
    <source>
        <strain evidence="1 2">SR1.6/4</strain>
    </source>
</reference>
<proteinExistence type="predicted"/>
<protein>
    <recommendedName>
        <fullName evidence="3">HTH cro/C1-type domain-containing protein</fullName>
    </recommendedName>
</protein>
<evidence type="ECO:0008006" key="3">
    <source>
        <dbReference type="Google" id="ProtNLM"/>
    </source>
</evidence>
<dbReference type="Gene3D" id="1.10.260.40">
    <property type="entry name" value="lambda repressor-like DNA-binding domains"/>
    <property type="match status" value="1"/>
</dbReference>
<name>A0ABU7TG43_9HYPH</name>
<organism evidence="1 2">
    <name type="scientific">Methylobacterium radiotolerans</name>
    <dbReference type="NCBI Taxonomy" id="31998"/>
    <lineage>
        <taxon>Bacteria</taxon>
        <taxon>Pseudomonadati</taxon>
        <taxon>Pseudomonadota</taxon>
        <taxon>Alphaproteobacteria</taxon>
        <taxon>Hyphomicrobiales</taxon>
        <taxon>Methylobacteriaceae</taxon>
        <taxon>Methylobacterium</taxon>
    </lineage>
</organism>
<dbReference type="InterPro" id="IPR010982">
    <property type="entry name" value="Lambda_DNA-bd_dom_sf"/>
</dbReference>
<evidence type="ECO:0000313" key="2">
    <source>
        <dbReference type="Proteomes" id="UP001349262"/>
    </source>
</evidence>
<gene>
    <name evidence="1" type="ORF">MRSR164_23215</name>
</gene>
<dbReference type="InterPro" id="IPR001387">
    <property type="entry name" value="Cro/C1-type_HTH"/>
</dbReference>
<dbReference type="EMBL" id="MLBY01000005">
    <property type="protein sequence ID" value="MEE7459591.1"/>
    <property type="molecule type" value="Genomic_DNA"/>
</dbReference>